<dbReference type="PANTHER" id="PTHR15364:SF0">
    <property type="entry name" value="2'-DEOXYNUCLEOSIDE 5'-PHOSPHATE N-HYDROLASE 1"/>
    <property type="match status" value="1"/>
</dbReference>
<accession>A0A2W5SLY3</accession>
<dbReference type="GO" id="GO:0009159">
    <property type="term" value="P:deoxyribonucleoside monophosphate catabolic process"/>
    <property type="evidence" value="ECO:0007669"/>
    <property type="project" value="TreeGrafter"/>
</dbReference>
<dbReference type="GO" id="GO:0016740">
    <property type="term" value="F:transferase activity"/>
    <property type="evidence" value="ECO:0007669"/>
    <property type="project" value="UniProtKB-KW"/>
</dbReference>
<dbReference type="InterPro" id="IPR007710">
    <property type="entry name" value="Nucleoside_deoxyribTrfase"/>
</dbReference>
<dbReference type="SUPFAM" id="SSF52309">
    <property type="entry name" value="N-(deoxy)ribosyltransferase-like"/>
    <property type="match status" value="1"/>
</dbReference>
<reference evidence="1 2" key="1">
    <citation type="submission" date="2017-08" db="EMBL/GenBank/DDBJ databases">
        <title>Infants hospitalized years apart are colonized by the same room-sourced microbial strains.</title>
        <authorList>
            <person name="Brooks B."/>
            <person name="Olm M.R."/>
            <person name="Firek B.A."/>
            <person name="Baker R."/>
            <person name="Thomas B.C."/>
            <person name="Morowitz M.J."/>
            <person name="Banfield J.F."/>
        </authorList>
    </citation>
    <scope>NUCLEOTIDE SEQUENCE [LARGE SCALE GENOMIC DNA]</scope>
    <source>
        <strain evidence="1">S2_005_003_R2_41</strain>
    </source>
</reference>
<organism evidence="1 2">
    <name type="scientific">Variovorax paradoxus</name>
    <dbReference type="NCBI Taxonomy" id="34073"/>
    <lineage>
        <taxon>Bacteria</taxon>
        <taxon>Pseudomonadati</taxon>
        <taxon>Pseudomonadota</taxon>
        <taxon>Betaproteobacteria</taxon>
        <taxon>Burkholderiales</taxon>
        <taxon>Comamonadaceae</taxon>
        <taxon>Variovorax</taxon>
    </lineage>
</organism>
<comment type="caution">
    <text evidence="1">The sequence shown here is derived from an EMBL/GenBank/DDBJ whole genome shotgun (WGS) entry which is preliminary data.</text>
</comment>
<dbReference type="InterPro" id="IPR051239">
    <property type="entry name" value="2'-dNMP_N-hydrolase"/>
</dbReference>
<sequence length="188" mass="19770">MAAMNANTARPRVYLAGPDVFFPDSRDIFERLRASCARLGLEGVEPSDGGLAESGPQGATDDELAQRIYEGNVRLIHACDGVIANLCAFRGLEPDSGTVFEVGYAVALGKPVVGYGVAPGSYADRVGAALPCTRAADGQLREAGNGAMVEGLGQRLNLMLTRSTPLEDSAEAALRRLAQQLKSRSTNC</sequence>
<dbReference type="Gene3D" id="3.40.50.450">
    <property type="match status" value="1"/>
</dbReference>
<dbReference type="GO" id="GO:0070694">
    <property type="term" value="F:5-hydroxymethyl-dUMP N-hydrolase activity"/>
    <property type="evidence" value="ECO:0007669"/>
    <property type="project" value="TreeGrafter"/>
</dbReference>
<gene>
    <name evidence="1" type="ORF">DI563_08525</name>
</gene>
<dbReference type="Proteomes" id="UP000249135">
    <property type="component" value="Unassembled WGS sequence"/>
</dbReference>
<evidence type="ECO:0000313" key="1">
    <source>
        <dbReference type="EMBL" id="PZQ75850.1"/>
    </source>
</evidence>
<evidence type="ECO:0000313" key="2">
    <source>
        <dbReference type="Proteomes" id="UP000249135"/>
    </source>
</evidence>
<dbReference type="AlphaFoldDB" id="A0A2W5SLY3"/>
<keyword evidence="1" id="KW-0808">Transferase</keyword>
<dbReference type="PANTHER" id="PTHR15364">
    <property type="entry name" value="2'-DEOXYNUCLEOSIDE 5'-PHOSPHATE N-HYDROLASE 1"/>
    <property type="match status" value="1"/>
</dbReference>
<name>A0A2W5SLY3_VARPD</name>
<protein>
    <submittedName>
        <fullName evidence="1">Nucleoside 2-deoxyribosyltransferase</fullName>
    </submittedName>
</protein>
<proteinExistence type="predicted"/>
<dbReference type="Pfam" id="PF05014">
    <property type="entry name" value="Nuc_deoxyrib_tr"/>
    <property type="match status" value="1"/>
</dbReference>
<dbReference type="EMBL" id="QFPP01000072">
    <property type="protein sequence ID" value="PZQ75850.1"/>
    <property type="molecule type" value="Genomic_DNA"/>
</dbReference>